<dbReference type="Gene3D" id="2.70.98.10">
    <property type="match status" value="1"/>
</dbReference>
<feature type="active site" evidence="5">
    <location>
        <position position="183"/>
    </location>
</feature>
<dbReference type="CDD" id="cd09020">
    <property type="entry name" value="D-hex-6-P-epi_like"/>
    <property type="match status" value="1"/>
</dbReference>
<dbReference type="PANTHER" id="PTHR11122">
    <property type="entry name" value="APOSPORY-ASSOCIATED PROTEIN C-RELATED"/>
    <property type="match status" value="1"/>
</dbReference>
<evidence type="ECO:0000256" key="5">
    <source>
        <dbReference type="PIRSR" id="PIRSR016020-1"/>
    </source>
</evidence>
<dbReference type="GO" id="GO:0005975">
    <property type="term" value="P:carbohydrate metabolic process"/>
    <property type="evidence" value="ECO:0007669"/>
    <property type="project" value="InterPro"/>
</dbReference>
<sequence>MARMRQRTRTRLAGRSPQLREVPPMAYEITDNPLRGVEAKQSTNGHYGIFDQGAQVWSWQPDGTEPVIWMSAKSWFAEGQPIRGGVPICFPWFGPGRNGDLYPMHGFARLQNWHMSDVKDTLDRDGRFIVEYTLNESMTGDQAQWPYPYKASFQAKFTPEYLGLELRVENVGTEEIVFDEALHTYLHVGDVSRVSISGLEGATYLDKVSGAEAEVQSGDLTITAETDRVYASTGEVVIHDPALGRDLIVSKSGSAQTVVWNPWVDKAAAMPDFGDDEWHQMLCVEAANALDEPVVLRPGEVHCLKQRITLA</sequence>
<keyword evidence="3 4" id="KW-0413">Isomerase</keyword>
<name>A0A4Q2EGF0_9ACTN</name>
<reference evidence="6 7" key="1">
    <citation type="submission" date="2018-01" db="EMBL/GenBank/DDBJ databases">
        <title>Lactibacter flavus gen. nov., sp. nov., a novel bacterium of the family Propionibacteriaceae isolated from raw milk and dairy products.</title>
        <authorList>
            <person name="Wenning M."/>
            <person name="Breitenwieser F."/>
            <person name="Huptas C."/>
            <person name="von Neubeck M."/>
            <person name="Busse H.-J."/>
            <person name="Scherer S."/>
        </authorList>
    </citation>
    <scope>NUCLEOTIDE SEQUENCE [LARGE SCALE GENOMIC DNA]</scope>
    <source>
        <strain evidence="6 7">VG341</strain>
    </source>
</reference>
<comment type="caution">
    <text evidence="6">The sequence shown here is derived from an EMBL/GenBank/DDBJ whole genome shotgun (WGS) entry which is preliminary data.</text>
</comment>
<dbReference type="OrthoDB" id="9790727at2"/>
<dbReference type="EC" id="5.1.3.15" evidence="4"/>
<comment type="similarity">
    <text evidence="2 4">Belongs to the glucose-6-phosphate 1-epimerase family.</text>
</comment>
<dbReference type="GO" id="GO:0030246">
    <property type="term" value="F:carbohydrate binding"/>
    <property type="evidence" value="ECO:0007669"/>
    <property type="project" value="UniProtKB-UniRule"/>
</dbReference>
<dbReference type="Pfam" id="PF01263">
    <property type="entry name" value="Aldose_epim"/>
    <property type="match status" value="1"/>
</dbReference>
<keyword evidence="7" id="KW-1185">Reference proteome</keyword>
<dbReference type="GO" id="GO:0047938">
    <property type="term" value="F:glucose-6-phosphate 1-epimerase activity"/>
    <property type="evidence" value="ECO:0007669"/>
    <property type="project" value="UniProtKB-UniRule"/>
</dbReference>
<dbReference type="SUPFAM" id="SSF74650">
    <property type="entry name" value="Galactose mutarotase-like"/>
    <property type="match status" value="1"/>
</dbReference>
<dbReference type="PIRSF" id="PIRSF016020">
    <property type="entry name" value="PHexose_mutarotase"/>
    <property type="match status" value="1"/>
</dbReference>
<dbReference type="InterPro" id="IPR014718">
    <property type="entry name" value="GH-type_carb-bd"/>
</dbReference>
<proteinExistence type="inferred from homology"/>
<gene>
    <name evidence="6" type="ORF">C1706_11125</name>
</gene>
<evidence type="ECO:0000256" key="4">
    <source>
        <dbReference type="PIRNR" id="PIRNR016020"/>
    </source>
</evidence>
<dbReference type="PANTHER" id="PTHR11122:SF13">
    <property type="entry name" value="GLUCOSE-6-PHOSPHATE 1-EPIMERASE"/>
    <property type="match status" value="1"/>
</dbReference>
<dbReference type="AlphaFoldDB" id="A0A4Q2EGF0"/>
<dbReference type="EMBL" id="PPCV01000007">
    <property type="protein sequence ID" value="RXW31696.1"/>
    <property type="molecule type" value="Genomic_DNA"/>
</dbReference>
<protein>
    <recommendedName>
        <fullName evidence="4">Putative glucose-6-phosphate 1-epimerase</fullName>
        <ecNumber evidence="4">5.1.3.15</ecNumber>
    </recommendedName>
</protein>
<dbReference type="Proteomes" id="UP000290624">
    <property type="component" value="Unassembled WGS sequence"/>
</dbReference>
<evidence type="ECO:0000313" key="7">
    <source>
        <dbReference type="Proteomes" id="UP000290624"/>
    </source>
</evidence>
<evidence type="ECO:0000256" key="3">
    <source>
        <dbReference type="ARBA" id="ARBA00023235"/>
    </source>
</evidence>
<evidence type="ECO:0000256" key="2">
    <source>
        <dbReference type="ARBA" id="ARBA00005866"/>
    </source>
</evidence>
<feature type="active site" evidence="5">
    <location>
        <position position="285"/>
    </location>
</feature>
<accession>A0A4Q2EGF0</accession>
<dbReference type="InterPro" id="IPR011013">
    <property type="entry name" value="Gal_mutarotase_sf_dom"/>
</dbReference>
<organism evidence="6 7">
    <name type="scientific">Propioniciclava flava</name>
    <dbReference type="NCBI Taxonomy" id="2072026"/>
    <lineage>
        <taxon>Bacteria</taxon>
        <taxon>Bacillati</taxon>
        <taxon>Actinomycetota</taxon>
        <taxon>Actinomycetes</taxon>
        <taxon>Propionibacteriales</taxon>
        <taxon>Propionibacteriaceae</taxon>
        <taxon>Propioniciclava</taxon>
    </lineage>
</organism>
<evidence type="ECO:0000313" key="6">
    <source>
        <dbReference type="EMBL" id="RXW31696.1"/>
    </source>
</evidence>
<evidence type="ECO:0000256" key="1">
    <source>
        <dbReference type="ARBA" id="ARBA00001096"/>
    </source>
</evidence>
<dbReference type="InterPro" id="IPR025532">
    <property type="entry name" value="G6P_1-epimerase"/>
</dbReference>
<dbReference type="InterPro" id="IPR008183">
    <property type="entry name" value="Aldose_1/G6P_1-epimerase"/>
</dbReference>
<comment type="catalytic activity">
    <reaction evidence="1">
        <text>alpha-D-glucose 6-phosphate = beta-D-glucose 6-phosphate</text>
        <dbReference type="Rhea" id="RHEA:16249"/>
        <dbReference type="ChEBI" id="CHEBI:58225"/>
        <dbReference type="ChEBI" id="CHEBI:58247"/>
        <dbReference type="EC" id="5.1.3.15"/>
    </reaction>
</comment>